<sequence length="100" mass="11023">MFGSAYCLLFRTSTHEAPPSMTPANLTCCPTKAWLLCLFTVPHPLRVPVPMPMPVPMRLAPSSTSLGCHFHVMQCLKSAGSKWSTATSAACWTGKRRWRS</sequence>
<accession>A0A448WU97</accession>
<evidence type="ECO:0000313" key="2">
    <source>
        <dbReference type="Proteomes" id="UP000784294"/>
    </source>
</evidence>
<organism evidence="1 2">
    <name type="scientific">Protopolystoma xenopodis</name>
    <dbReference type="NCBI Taxonomy" id="117903"/>
    <lineage>
        <taxon>Eukaryota</taxon>
        <taxon>Metazoa</taxon>
        <taxon>Spiralia</taxon>
        <taxon>Lophotrochozoa</taxon>
        <taxon>Platyhelminthes</taxon>
        <taxon>Monogenea</taxon>
        <taxon>Polyopisthocotylea</taxon>
        <taxon>Polystomatidea</taxon>
        <taxon>Polystomatidae</taxon>
        <taxon>Protopolystoma</taxon>
    </lineage>
</organism>
<dbReference type="AlphaFoldDB" id="A0A448WU97"/>
<protein>
    <submittedName>
        <fullName evidence="1">Uncharacterized protein</fullName>
    </submittedName>
</protein>
<dbReference type="Proteomes" id="UP000784294">
    <property type="component" value="Unassembled WGS sequence"/>
</dbReference>
<comment type="caution">
    <text evidence="1">The sequence shown here is derived from an EMBL/GenBank/DDBJ whole genome shotgun (WGS) entry which is preliminary data.</text>
</comment>
<reference evidence="1" key="1">
    <citation type="submission" date="2018-11" db="EMBL/GenBank/DDBJ databases">
        <authorList>
            <consortium name="Pathogen Informatics"/>
        </authorList>
    </citation>
    <scope>NUCLEOTIDE SEQUENCE</scope>
</reference>
<dbReference type="EMBL" id="CAAALY010045931">
    <property type="protein sequence ID" value="VEL20322.1"/>
    <property type="molecule type" value="Genomic_DNA"/>
</dbReference>
<gene>
    <name evidence="1" type="ORF">PXEA_LOCUS13762</name>
</gene>
<evidence type="ECO:0000313" key="1">
    <source>
        <dbReference type="EMBL" id="VEL20322.1"/>
    </source>
</evidence>
<keyword evidence="2" id="KW-1185">Reference proteome</keyword>
<name>A0A448WU97_9PLAT</name>
<proteinExistence type="predicted"/>